<dbReference type="PROSITE" id="PS51767">
    <property type="entry name" value="PEPTIDASE_A1"/>
    <property type="match status" value="1"/>
</dbReference>
<evidence type="ECO:0000256" key="2">
    <source>
        <dbReference type="SAM" id="MobiDB-lite"/>
    </source>
</evidence>
<evidence type="ECO:0000313" key="6">
    <source>
        <dbReference type="Proteomes" id="UP001586593"/>
    </source>
</evidence>
<feature type="chain" id="PRO_5046384752" description="Peptidase A1 domain-containing protein" evidence="3">
    <location>
        <begin position="19"/>
        <end position="486"/>
    </location>
</feature>
<dbReference type="Proteomes" id="UP001586593">
    <property type="component" value="Unassembled WGS sequence"/>
</dbReference>
<evidence type="ECO:0000259" key="4">
    <source>
        <dbReference type="PROSITE" id="PS51767"/>
    </source>
</evidence>
<dbReference type="PANTHER" id="PTHR47966">
    <property type="entry name" value="BETA-SITE APP-CLEAVING ENZYME, ISOFORM A-RELATED"/>
    <property type="match status" value="1"/>
</dbReference>
<evidence type="ECO:0000313" key="5">
    <source>
        <dbReference type="EMBL" id="KAL1878582.1"/>
    </source>
</evidence>
<name>A0ABR3XRG1_9PEZI</name>
<dbReference type="PANTHER" id="PTHR47966:SF65">
    <property type="entry name" value="ASPARTIC-TYPE ENDOPEPTIDASE"/>
    <property type="match status" value="1"/>
</dbReference>
<dbReference type="InterPro" id="IPR033121">
    <property type="entry name" value="PEPTIDASE_A1"/>
</dbReference>
<evidence type="ECO:0000256" key="1">
    <source>
        <dbReference type="ARBA" id="ARBA00007447"/>
    </source>
</evidence>
<dbReference type="InterPro" id="IPR001461">
    <property type="entry name" value="Aspartic_peptidase_A1"/>
</dbReference>
<comment type="caution">
    <text evidence="5">The sequence shown here is derived from an EMBL/GenBank/DDBJ whole genome shotgun (WGS) entry which is preliminary data.</text>
</comment>
<dbReference type="InterPro" id="IPR021109">
    <property type="entry name" value="Peptidase_aspartic_dom_sf"/>
</dbReference>
<feature type="region of interest" description="Disordered" evidence="2">
    <location>
        <begin position="415"/>
        <end position="458"/>
    </location>
</feature>
<reference evidence="5 6" key="1">
    <citation type="journal article" date="2024" name="Commun. Biol.">
        <title>Comparative genomic analysis of thermophilic fungi reveals convergent evolutionary adaptations and gene losses.</title>
        <authorList>
            <person name="Steindorff A.S."/>
            <person name="Aguilar-Pontes M.V."/>
            <person name="Robinson A.J."/>
            <person name="Andreopoulos B."/>
            <person name="LaButti K."/>
            <person name="Kuo A."/>
            <person name="Mondo S."/>
            <person name="Riley R."/>
            <person name="Otillar R."/>
            <person name="Haridas S."/>
            <person name="Lipzen A."/>
            <person name="Grimwood J."/>
            <person name="Schmutz J."/>
            <person name="Clum A."/>
            <person name="Reid I.D."/>
            <person name="Moisan M.C."/>
            <person name="Butler G."/>
            <person name="Nguyen T.T.M."/>
            <person name="Dewar K."/>
            <person name="Conant G."/>
            <person name="Drula E."/>
            <person name="Henrissat B."/>
            <person name="Hansel C."/>
            <person name="Singer S."/>
            <person name="Hutchinson M.I."/>
            <person name="de Vries R.P."/>
            <person name="Natvig D.O."/>
            <person name="Powell A.J."/>
            <person name="Tsang A."/>
            <person name="Grigoriev I.V."/>
        </authorList>
    </citation>
    <scope>NUCLEOTIDE SEQUENCE [LARGE SCALE GENOMIC DNA]</scope>
    <source>
        <strain evidence="5 6">ATCC 24622</strain>
    </source>
</reference>
<dbReference type="EMBL" id="JAZHXJ010000051">
    <property type="protein sequence ID" value="KAL1878582.1"/>
    <property type="molecule type" value="Genomic_DNA"/>
</dbReference>
<keyword evidence="6" id="KW-1185">Reference proteome</keyword>
<feature type="signal peptide" evidence="3">
    <location>
        <begin position="1"/>
        <end position="18"/>
    </location>
</feature>
<dbReference type="PRINTS" id="PR00792">
    <property type="entry name" value="PEPSIN"/>
</dbReference>
<dbReference type="Pfam" id="PF00026">
    <property type="entry name" value="Asp"/>
    <property type="match status" value="1"/>
</dbReference>
<protein>
    <recommendedName>
        <fullName evidence="4">Peptidase A1 domain-containing protein</fullName>
    </recommendedName>
</protein>
<organism evidence="5 6">
    <name type="scientific">Phialemonium thermophilum</name>
    <dbReference type="NCBI Taxonomy" id="223376"/>
    <lineage>
        <taxon>Eukaryota</taxon>
        <taxon>Fungi</taxon>
        <taxon>Dikarya</taxon>
        <taxon>Ascomycota</taxon>
        <taxon>Pezizomycotina</taxon>
        <taxon>Sordariomycetes</taxon>
        <taxon>Sordariomycetidae</taxon>
        <taxon>Cephalothecales</taxon>
        <taxon>Cephalothecaceae</taxon>
        <taxon>Phialemonium</taxon>
    </lineage>
</organism>
<keyword evidence="3" id="KW-0732">Signal</keyword>
<dbReference type="Gene3D" id="2.40.70.10">
    <property type="entry name" value="Acid Proteases"/>
    <property type="match status" value="2"/>
</dbReference>
<sequence>MAPLSSLVLLTLARTCLSQTLTPLPSIHEGCIHMPIIHSTNPQHFGKRAASVALANRSDIAYYAQLTIGNPGQSVFVQLDTGSFELWVNPDCSDLDGSNARFCQSAGFYDTTKSSTAVSLGTGKTLRYGIGSANITYFRDDIALPGSTTGLKSVQFGVATSTVDEFSGILGIGYGQGIATRYKNFIDELSAQNAVKVKAFTIALGGKDVQEGVIVFGGVDTSRFSGTLTRLPIIPAANSPDNVPRYWIDMQSVRLTAPSGRTRTYANSTLPVFLDSGATMTLLPADLAAAIAADFGATATDSGGFYPVDCDLTKTNGSLDFVFNGVTIQVPYNELIRTIDSTPPSCFLGISQSNDFTLLGDTFMRSVYATFDLDNNVIWMAQAANCGSTPAALANSNVLSTLTGACSTRSAVATSNTGSGVGSNGAAASSAAGSGDPTRPKSTNEPGSVGNGGSVDSSAASAPSSGQFAWGTVAGVLGILTFLEGI</sequence>
<comment type="similarity">
    <text evidence="1">Belongs to the peptidase A1 family.</text>
</comment>
<feature type="compositionally biased region" description="Low complexity" evidence="2">
    <location>
        <begin position="415"/>
        <end position="435"/>
    </location>
</feature>
<evidence type="ECO:0000256" key="3">
    <source>
        <dbReference type="SAM" id="SignalP"/>
    </source>
</evidence>
<feature type="domain" description="Peptidase A1" evidence="4">
    <location>
        <begin position="62"/>
        <end position="381"/>
    </location>
</feature>
<gene>
    <name evidence="5" type="ORF">VTK73DRAFT_7760</name>
</gene>
<dbReference type="SUPFAM" id="SSF50630">
    <property type="entry name" value="Acid proteases"/>
    <property type="match status" value="1"/>
</dbReference>
<proteinExistence type="inferred from homology"/>
<accession>A0ABR3XRG1</accession>